<dbReference type="InterPro" id="IPR045851">
    <property type="entry name" value="AMP-bd_C_sf"/>
</dbReference>
<dbReference type="Gene3D" id="3.40.50.12780">
    <property type="entry name" value="N-terminal domain of ligase-like"/>
    <property type="match status" value="1"/>
</dbReference>
<dbReference type="Proteomes" id="UP001515480">
    <property type="component" value="Unassembled WGS sequence"/>
</dbReference>
<evidence type="ECO:0000259" key="1">
    <source>
        <dbReference type="Pfam" id="PF00501"/>
    </source>
</evidence>
<organism evidence="3 4">
    <name type="scientific">Prymnesium parvum</name>
    <name type="common">Toxic golden alga</name>
    <dbReference type="NCBI Taxonomy" id="97485"/>
    <lineage>
        <taxon>Eukaryota</taxon>
        <taxon>Haptista</taxon>
        <taxon>Haptophyta</taxon>
        <taxon>Prymnesiophyceae</taxon>
        <taxon>Prymnesiales</taxon>
        <taxon>Prymnesiaceae</taxon>
        <taxon>Prymnesium</taxon>
    </lineage>
</organism>
<sequence>METFQASIKAEPVQSLATLIGEGDDPVFFSDLPPNAAQRPLTFSRLKAFVRAFDVRRFGLTRTDTLCTSMANGPEAAVCFWAVAEQCVYAPLNPSLTAAEVEFELEDLPCHTMLVLREDDDASAAALRTATVRECCERFGVPLVTMERDATWCGLFQLLGKEVAAPPPPFPTRAEDLALVLHTSGTTKKPKIVPLTHANLASGIQFVAHTLRRGRDDVCLNVMPLFHIHGIVANVGVSVFSHSQVICSSFMGGAHFVDLLSDGRRAPIPLWYSAVPTMHEAILLEAEARGDSLRHSLRMMRNCSAALLPPVSHRFLHAFGTRLGQPFTVVPTYAMTESFPICSNPPHLEVKLPTVGPAMGPKVKILQAHPVDEEVPVGAEGEVCVAGPCVTAGYLVRPHMSVDPNVEAFSLPSAPMGRMLRTGDKGFVDADGYVQLVGRFKEIINCGGEKVSPLELEDAMLQVEGVETCVCFATPAELLGEVVGCAVVAKAGHQPPTLQQLRDGMRKGSTWLPRVLVRTNAIPKGPTGKPKRIGLAKMWGLPTLPQNELLTFTIEGEGEKYGRLMYAAEEAYPQCLFFRREAPVLRLPLRVRLDYSPDLAEEDGAHTVHQLEVWEEGGGLRWAMEVTSWAAGEPKTAAFVLAEAEVHEVLKHLRMRLSDHGFMWKSGSTDGAPTDKLNYDWCGVLSVWEGGEDEAVMRHEWPNHCTEVPPGALMRLLRVLEVHADEVMEAA</sequence>
<dbReference type="InterPro" id="IPR042099">
    <property type="entry name" value="ANL_N_sf"/>
</dbReference>
<gene>
    <name evidence="3" type="ORF">AB1Y20_014004</name>
</gene>
<evidence type="ECO:0000313" key="4">
    <source>
        <dbReference type="Proteomes" id="UP001515480"/>
    </source>
</evidence>
<reference evidence="3 4" key="1">
    <citation type="journal article" date="2024" name="Science">
        <title>Giant polyketide synthase enzymes in the biosynthesis of giant marine polyether toxins.</title>
        <authorList>
            <person name="Fallon T.R."/>
            <person name="Shende V.V."/>
            <person name="Wierzbicki I.H."/>
            <person name="Pendleton A.L."/>
            <person name="Watervoot N.F."/>
            <person name="Auber R.P."/>
            <person name="Gonzalez D.J."/>
            <person name="Wisecaver J.H."/>
            <person name="Moore B.S."/>
        </authorList>
    </citation>
    <scope>NUCLEOTIDE SEQUENCE [LARGE SCALE GENOMIC DNA]</scope>
    <source>
        <strain evidence="3 4">12B1</strain>
    </source>
</reference>
<dbReference type="GO" id="GO:0031956">
    <property type="term" value="F:medium-chain fatty acid-CoA ligase activity"/>
    <property type="evidence" value="ECO:0007669"/>
    <property type="project" value="TreeGrafter"/>
</dbReference>
<comment type="caution">
    <text evidence="3">The sequence shown here is derived from an EMBL/GenBank/DDBJ whole genome shotgun (WGS) entry which is preliminary data.</text>
</comment>
<dbReference type="InterPro" id="IPR000873">
    <property type="entry name" value="AMP-dep_synth/lig_dom"/>
</dbReference>
<dbReference type="GO" id="GO:0006631">
    <property type="term" value="P:fatty acid metabolic process"/>
    <property type="evidence" value="ECO:0007669"/>
    <property type="project" value="TreeGrafter"/>
</dbReference>
<accession>A0AB34IEK8</accession>
<dbReference type="SUPFAM" id="SSF56801">
    <property type="entry name" value="Acetyl-CoA synthetase-like"/>
    <property type="match status" value="1"/>
</dbReference>
<dbReference type="PANTHER" id="PTHR43201">
    <property type="entry name" value="ACYL-COA SYNTHETASE"/>
    <property type="match status" value="1"/>
</dbReference>
<evidence type="ECO:0000313" key="3">
    <source>
        <dbReference type="EMBL" id="KAL1498693.1"/>
    </source>
</evidence>
<dbReference type="AlphaFoldDB" id="A0AB34IEK8"/>
<keyword evidence="4" id="KW-1185">Reference proteome</keyword>
<protein>
    <recommendedName>
        <fullName evidence="5">AMP-dependent synthetase/ligase domain-containing protein</fullName>
    </recommendedName>
</protein>
<feature type="domain" description="AMP-binding enzyme C-terminal" evidence="2">
    <location>
        <begin position="455"/>
        <end position="529"/>
    </location>
</feature>
<dbReference type="EMBL" id="JBGBPQ010000027">
    <property type="protein sequence ID" value="KAL1498693.1"/>
    <property type="molecule type" value="Genomic_DNA"/>
</dbReference>
<dbReference type="Pfam" id="PF00501">
    <property type="entry name" value="AMP-binding"/>
    <property type="match status" value="1"/>
</dbReference>
<dbReference type="Pfam" id="PF13193">
    <property type="entry name" value="AMP-binding_C"/>
    <property type="match status" value="1"/>
</dbReference>
<evidence type="ECO:0000259" key="2">
    <source>
        <dbReference type="Pfam" id="PF13193"/>
    </source>
</evidence>
<dbReference type="InterPro" id="IPR025110">
    <property type="entry name" value="AMP-bd_C"/>
</dbReference>
<dbReference type="PANTHER" id="PTHR43201:SF10">
    <property type="entry name" value="CARRIER DOMAIN-CONTAINING PROTEIN"/>
    <property type="match status" value="1"/>
</dbReference>
<proteinExistence type="predicted"/>
<feature type="domain" description="AMP-dependent synthetase/ligase" evidence="1">
    <location>
        <begin position="43"/>
        <end position="395"/>
    </location>
</feature>
<evidence type="ECO:0008006" key="5">
    <source>
        <dbReference type="Google" id="ProtNLM"/>
    </source>
</evidence>
<dbReference type="Gene3D" id="3.30.300.30">
    <property type="match status" value="1"/>
</dbReference>
<name>A0AB34IEK8_PRYPA</name>